<dbReference type="EMBL" id="CP013118">
    <property type="protein sequence ID" value="ALO14375.1"/>
    <property type="molecule type" value="Genomic_DNA"/>
</dbReference>
<dbReference type="Gene3D" id="3.90.75.20">
    <property type="match status" value="1"/>
</dbReference>
<accession>A0A0S2HWD1</accession>
<protein>
    <recommendedName>
        <fullName evidence="3">NUMOD4 motif</fullName>
    </recommendedName>
</protein>
<dbReference type="AlphaFoldDB" id="A0A0S2HWD1"/>
<organism evidence="1 2">
    <name type="scientific">Salinivirga cyanobacteriivorans</name>
    <dbReference type="NCBI Taxonomy" id="1307839"/>
    <lineage>
        <taxon>Bacteria</taxon>
        <taxon>Pseudomonadati</taxon>
        <taxon>Bacteroidota</taxon>
        <taxon>Bacteroidia</taxon>
        <taxon>Bacteroidales</taxon>
        <taxon>Salinivirgaceae</taxon>
        <taxon>Salinivirga</taxon>
    </lineage>
</organism>
<evidence type="ECO:0008006" key="3">
    <source>
        <dbReference type="Google" id="ProtNLM"/>
    </source>
</evidence>
<evidence type="ECO:0000313" key="1">
    <source>
        <dbReference type="EMBL" id="ALO14375.1"/>
    </source>
</evidence>
<keyword evidence="2" id="KW-1185">Reference proteome</keyword>
<dbReference type="Proteomes" id="UP000064893">
    <property type="component" value="Chromosome"/>
</dbReference>
<gene>
    <name evidence="1" type="ORF">L21SP5_00703</name>
</gene>
<name>A0A0S2HWD1_9BACT</name>
<dbReference type="KEGG" id="blq:L21SP5_00703"/>
<sequence length="268" mass="31099">MSKKIINNEVCYSVKGFERYHISESGRIYRTDTGRNRSWRTKGKVYITELHVQFRMQNGKLRHGYASLTDDNGKPRSVPVATLVAIAFGVLPKGINKKKQEIDYKDGNKKNLHYTNLIVKKRKFTNTKLTHDDVKQIKKQIKQGLPLRRIALDYGVSEMQINRIKTGENWGSGKRKIKAPEAPFDIEDGRIRKYIATFDKKKAPRGIKKEFTVKRNPDEPTDNTIIGILNGYKLTLKHKNITRARQIVEKLNNYFFVIKTKEKLNGFF</sequence>
<reference evidence="1 2" key="1">
    <citation type="submission" date="2015-11" db="EMBL/GenBank/DDBJ databases">
        <title>Description and complete genome sequence of a novel strain predominating in hypersaline microbial mats and representing a new family of the Bacteriodetes phylum.</title>
        <authorList>
            <person name="Spring S."/>
            <person name="Bunk B."/>
            <person name="Sproer C."/>
            <person name="Klenk H.-P."/>
        </authorList>
    </citation>
    <scope>NUCLEOTIDE SEQUENCE [LARGE SCALE GENOMIC DNA]</scope>
    <source>
        <strain evidence="1 2">L21-Spi-D4</strain>
    </source>
</reference>
<proteinExistence type="predicted"/>
<evidence type="ECO:0000313" key="2">
    <source>
        <dbReference type="Proteomes" id="UP000064893"/>
    </source>
</evidence>
<dbReference type="RefSeq" id="WP_057951926.1">
    <property type="nucleotide sequence ID" value="NZ_CP013118.1"/>
</dbReference>
<dbReference type="OrthoDB" id="6631788at2"/>